<reference evidence="2" key="1">
    <citation type="submission" date="2019-12" db="EMBL/GenBank/DDBJ databases">
        <title>Genome sequencing and annotation of Brassica cretica.</title>
        <authorList>
            <person name="Studholme D.J."/>
            <person name="Sarris P.F."/>
        </authorList>
    </citation>
    <scope>NUCLEOTIDE SEQUENCE</scope>
    <source>
        <strain evidence="2">PFS-102/07</strain>
        <tissue evidence="2">Leaf</tissue>
    </source>
</reference>
<feature type="chain" id="PRO_5035763855" description="Solute carrier family 40 protein" evidence="1">
    <location>
        <begin position="21"/>
        <end position="223"/>
    </location>
</feature>
<dbReference type="AlphaFoldDB" id="A0A8S9LU86"/>
<organism evidence="2">
    <name type="scientific">Brassica cretica</name>
    <name type="common">Mustard</name>
    <dbReference type="NCBI Taxonomy" id="69181"/>
    <lineage>
        <taxon>Eukaryota</taxon>
        <taxon>Viridiplantae</taxon>
        <taxon>Streptophyta</taxon>
        <taxon>Embryophyta</taxon>
        <taxon>Tracheophyta</taxon>
        <taxon>Spermatophyta</taxon>
        <taxon>Magnoliopsida</taxon>
        <taxon>eudicotyledons</taxon>
        <taxon>Gunneridae</taxon>
        <taxon>Pentapetalae</taxon>
        <taxon>rosids</taxon>
        <taxon>malvids</taxon>
        <taxon>Brassicales</taxon>
        <taxon>Brassicaceae</taxon>
        <taxon>Brassiceae</taxon>
        <taxon>Brassica</taxon>
    </lineage>
</organism>
<evidence type="ECO:0000256" key="1">
    <source>
        <dbReference type="SAM" id="SignalP"/>
    </source>
</evidence>
<gene>
    <name evidence="2" type="ORF">F2Q70_00013276</name>
</gene>
<sequence length="223" mass="25093">MGARSTIRFLSPVLLPCLAAVRLDLRICQLGFSWIRRFIPSLMCVVTSSIEVGEAASGKSLLSLVYEWNVIQKSLIYWRLCDLEAMVVYWWLFRILWSSCPTFVSSVDIGHTVPAEDQVGEPCDGKPSRTGHQRHKAGEYPAQCEASVGRSYAVSWFLTDGFSRFLACSWVALARGSWFGTCLGALISPQINWIVIAFSFISASVIAQLHISSDYWYVPRRFH</sequence>
<dbReference type="EMBL" id="QGKY02000089">
    <property type="protein sequence ID" value="KAF2610092.1"/>
    <property type="molecule type" value="Genomic_DNA"/>
</dbReference>
<evidence type="ECO:0000313" key="2">
    <source>
        <dbReference type="EMBL" id="KAF2610092.1"/>
    </source>
</evidence>
<protein>
    <recommendedName>
        <fullName evidence="3">Solute carrier family 40 protein</fullName>
    </recommendedName>
</protein>
<name>A0A8S9LU86_BRACR</name>
<accession>A0A8S9LU86</accession>
<comment type="caution">
    <text evidence="2">The sequence shown here is derived from an EMBL/GenBank/DDBJ whole genome shotgun (WGS) entry which is preliminary data.</text>
</comment>
<evidence type="ECO:0008006" key="3">
    <source>
        <dbReference type="Google" id="ProtNLM"/>
    </source>
</evidence>
<feature type="signal peptide" evidence="1">
    <location>
        <begin position="1"/>
        <end position="20"/>
    </location>
</feature>
<proteinExistence type="predicted"/>
<keyword evidence="1" id="KW-0732">Signal</keyword>